<dbReference type="InterPro" id="IPR047610">
    <property type="entry name" value="ImuA_translesion"/>
</dbReference>
<proteinExistence type="predicted"/>
<comment type="caution">
    <text evidence="1">The sequence shown here is derived from an EMBL/GenBank/DDBJ whole genome shotgun (WGS) entry which is preliminary data.</text>
</comment>
<dbReference type="Gene3D" id="3.40.50.300">
    <property type="entry name" value="P-loop containing nucleotide triphosphate hydrolases"/>
    <property type="match status" value="1"/>
</dbReference>
<protein>
    <recommendedName>
        <fullName evidence="3">Translesion DNA synthesis-associated protein ImuA</fullName>
    </recommendedName>
</protein>
<evidence type="ECO:0000313" key="2">
    <source>
        <dbReference type="Proteomes" id="UP000675121"/>
    </source>
</evidence>
<reference evidence="1" key="1">
    <citation type="submission" date="2021-02" db="EMBL/GenBank/DDBJ databases">
        <authorList>
            <person name="Vanwijnsberghe S."/>
        </authorList>
    </citation>
    <scope>NUCLEOTIDE SEQUENCE</scope>
    <source>
        <strain evidence="1">R-70211</strain>
    </source>
</reference>
<keyword evidence="2" id="KW-1185">Reference proteome</keyword>
<dbReference type="NCBIfam" id="NF033429">
    <property type="entry name" value="ImuA_translesion"/>
    <property type="match status" value="1"/>
</dbReference>
<dbReference type="AlphaFoldDB" id="A0A9N8NAA8"/>
<name>A0A9N8NAA8_9BURK</name>
<evidence type="ECO:0008006" key="3">
    <source>
        <dbReference type="Google" id="ProtNLM"/>
    </source>
</evidence>
<dbReference type="InterPro" id="IPR027417">
    <property type="entry name" value="P-loop_NTPase"/>
</dbReference>
<organism evidence="1 2">
    <name type="scientific">Paraburkholderia domus</name>
    <dbReference type="NCBI Taxonomy" id="2793075"/>
    <lineage>
        <taxon>Bacteria</taxon>
        <taxon>Pseudomonadati</taxon>
        <taxon>Pseudomonadota</taxon>
        <taxon>Betaproteobacteria</taxon>
        <taxon>Burkholderiales</taxon>
        <taxon>Burkholderiaceae</taxon>
        <taxon>Paraburkholderia</taxon>
    </lineage>
</organism>
<gene>
    <name evidence="1" type="ORF">R70211_07690</name>
</gene>
<dbReference type="SUPFAM" id="SSF52540">
    <property type="entry name" value="P-loop containing nucleoside triphosphate hydrolases"/>
    <property type="match status" value="1"/>
</dbReference>
<accession>A0A9N8NAA8</accession>
<dbReference type="Proteomes" id="UP000675121">
    <property type="component" value="Unassembled WGS sequence"/>
</dbReference>
<sequence length="263" mass="28119">MRGNSPVRFLGGGGAAMCRCYPTYLCNSMTVPSPNPEAIHPSLWRAAQLARGRGRTVDTGYAALSAELPGGGWPIGVLIDLLVQQAGVGEMRLLRPALSALGKRPVAMVQPPHVPNGLGLEYIGLSPEQLLQIRAAKTADALWSAEQILRAGSCGALLFWTQYVQTASLRRLHLAAQSSETLFFMVRPLAAAQDASPAVLRLALRPERDGLTVDIAKRRGPARAEPLSIPLQPTPVLFSHHARISRRPLAPVATRGLPTKVAA</sequence>
<dbReference type="EMBL" id="CAJNAS010000056">
    <property type="protein sequence ID" value="CAE6969498.1"/>
    <property type="molecule type" value="Genomic_DNA"/>
</dbReference>
<evidence type="ECO:0000313" key="1">
    <source>
        <dbReference type="EMBL" id="CAE6969498.1"/>
    </source>
</evidence>